<feature type="domain" description="VWFA" evidence="9">
    <location>
        <begin position="1"/>
        <end position="165"/>
    </location>
</feature>
<feature type="domain" description="VWFA" evidence="9">
    <location>
        <begin position="198"/>
        <end position="371"/>
    </location>
</feature>
<reference evidence="10" key="1">
    <citation type="submission" date="2023-07" db="EMBL/GenBank/DDBJ databases">
        <title>Chromosome-level Genome Assembly of Striped Snakehead (Channa striata).</title>
        <authorList>
            <person name="Liu H."/>
        </authorList>
    </citation>
    <scope>NUCLEOTIDE SEQUENCE</scope>
    <source>
        <strain evidence="10">Gz</strain>
        <tissue evidence="10">Muscle</tissue>
    </source>
</reference>
<evidence type="ECO:0000256" key="3">
    <source>
        <dbReference type="ARBA" id="ARBA00022530"/>
    </source>
</evidence>
<keyword evidence="8" id="KW-0325">Glycoprotein</keyword>
<dbReference type="PANTHER" id="PTHR24020:SF86">
    <property type="entry name" value="COLLAGEN, TYPE VI, ALPHA 4"/>
    <property type="match status" value="1"/>
</dbReference>
<dbReference type="GO" id="GO:0005581">
    <property type="term" value="C:collagen trimer"/>
    <property type="evidence" value="ECO:0007669"/>
    <property type="project" value="UniProtKB-KW"/>
</dbReference>
<sequence length="1188" mass="129317">MGMENFEHVRQFLYTLIQSLHQVGGNRFKFALVQYNSRPETEFQLNTYATTQEVLAHIKAMSYRGGGTRTGLGLEFLMRTQLTTASGSRAVEGVSQVVVVLTDGRSQDDVAEPAQVLQLAGVEVFAVGVQDAVDWELREMASQPYDTHVFSVDSFLTLREIIQDLVVGLCGVVTQSGGAPVPKESPVAEEGTAQDSADLVFLIDGSQNVGEANFAFVRGLVLKIIERLDVGRDTIRVALVQYNDNPDIKFYLSSYDSKSSVLEAVKGLTFSGGDESNLGAALEEVAESILSHTAGGRADEGVPQMLVVISAGESTDDTGAGDRALKRAGVITFGVAVGDAAATDLKAVTIDESFIHSAPDFRAVERMGDQLLPYVNGVIQRTILFQSEVTEVLAIGKRDIIFLIDSTMGTQMINALREFIKRFVDTMPIGPDQVQVGVAQFSNTPYLVMDLNSHGSKEELIANLGSIKPKPGQTINIGAALNFVRTNMLLPERGSRIRQGIPQLVLLLVSKPSSDNVEAATRALQQMGVLTLAAGSKTADEQQLKQIAFADSALFMIRDFRILLRNPTAITDALSTLAGEVVTELPTEPVVEITTVQTQKVVRDIVFLVDGSNYIGSTNFPYVRDFMINVVNQLDVRPDRVQIGLLQFADRPKVEFYLNSYINRQDVVNKISQLRLTGGSGLNTGAAMNYALTNMFTSSTGSRRRQGVQQVLVLITGGPAQDEVKAVADRLALGGVLTFTISSGQADDTSLKSVAFVPDLAYHETRFSDLPAMAELIMPKLITVVGDTDVTNIPEESGVERDVAFLIDGTDNVREGFAAIRDFIIKIIELLDVGTEKVRISVVQHSERPTPSFYLNTYQTKDEVIRAVRAMTPVGGRSLNTGYALRFMKDTIFSERQGGRAAQNVPQFLIVLAGSKSTDNVKEPAGALKTEGVVPFGVGVKDADPRQIEAISHNPSFAFTVKEFSELSTVPQRLNNYVSLPRAELATVLLEGRTKRDIVFLVDGSDDSRNGLPAFREFIRRMAEELDIDKDKVQVAVILYSDDTTVYFNLKTHRSKKAIIYAVRSLYHKGGRLRNTGAALQFVHDHVFTASSGSRHLEGAPQILFLLTGGKSDDDVSVAASVLKQTGVLTFAIGMKNATQEELQKIASSSSFLFNLPVFGELLSIQPKMAAFVQAEIQTELPIVVGKK</sequence>
<feature type="domain" description="VWFA" evidence="9">
    <location>
        <begin position="802"/>
        <end position="974"/>
    </location>
</feature>
<name>A0AA88SIV4_CHASR</name>
<keyword evidence="3" id="KW-0272">Extracellular matrix</keyword>
<evidence type="ECO:0000256" key="2">
    <source>
        <dbReference type="ARBA" id="ARBA00022525"/>
    </source>
</evidence>
<evidence type="ECO:0000256" key="5">
    <source>
        <dbReference type="ARBA" id="ARBA00022737"/>
    </source>
</evidence>
<keyword evidence="4" id="KW-0732">Signal</keyword>
<feature type="domain" description="VWFA" evidence="9">
    <location>
        <begin position="997"/>
        <end position="1169"/>
    </location>
</feature>
<comment type="caution">
    <text evidence="10">The sequence shown here is derived from an EMBL/GenBank/DDBJ whole genome shotgun (WGS) entry which is preliminary data.</text>
</comment>
<evidence type="ECO:0000259" key="9">
    <source>
        <dbReference type="PROSITE" id="PS50234"/>
    </source>
</evidence>
<protein>
    <recommendedName>
        <fullName evidence="9">VWFA domain-containing protein</fullName>
    </recommendedName>
</protein>
<feature type="domain" description="VWFA" evidence="9">
    <location>
        <begin position="604"/>
        <end position="781"/>
    </location>
</feature>
<dbReference type="SUPFAM" id="SSF53300">
    <property type="entry name" value="vWA-like"/>
    <property type="match status" value="6"/>
</dbReference>
<proteinExistence type="predicted"/>
<evidence type="ECO:0000256" key="8">
    <source>
        <dbReference type="ARBA" id="ARBA00023180"/>
    </source>
</evidence>
<dbReference type="Gene3D" id="3.40.50.410">
    <property type="entry name" value="von Willebrand factor, type A domain"/>
    <property type="match status" value="6"/>
</dbReference>
<accession>A0AA88SIV4</accession>
<dbReference type="SMART" id="SM00327">
    <property type="entry name" value="VWA"/>
    <property type="match status" value="6"/>
</dbReference>
<dbReference type="Proteomes" id="UP001187415">
    <property type="component" value="Unassembled WGS sequence"/>
</dbReference>
<keyword evidence="6" id="KW-0130">Cell adhesion</keyword>
<keyword evidence="2" id="KW-0964">Secreted</keyword>
<dbReference type="PANTHER" id="PTHR24020">
    <property type="entry name" value="COLLAGEN ALPHA"/>
    <property type="match status" value="1"/>
</dbReference>
<keyword evidence="7" id="KW-0176">Collagen</keyword>
<gene>
    <name evidence="10" type="ORF">Q5P01_013183</name>
</gene>
<keyword evidence="11" id="KW-1185">Reference proteome</keyword>
<evidence type="ECO:0000256" key="1">
    <source>
        <dbReference type="ARBA" id="ARBA00004498"/>
    </source>
</evidence>
<dbReference type="FunFam" id="3.40.50.410:FF:000003">
    <property type="entry name" value="Collagen type VI alpha 3 chain"/>
    <property type="match status" value="5"/>
</dbReference>
<dbReference type="GO" id="GO:0007155">
    <property type="term" value="P:cell adhesion"/>
    <property type="evidence" value="ECO:0007669"/>
    <property type="project" value="UniProtKB-KW"/>
</dbReference>
<feature type="domain" description="VWFA" evidence="9">
    <location>
        <begin position="399"/>
        <end position="574"/>
    </location>
</feature>
<dbReference type="InterPro" id="IPR036465">
    <property type="entry name" value="vWFA_dom_sf"/>
</dbReference>
<comment type="subcellular location">
    <subcellularLocation>
        <location evidence="1">Secreted</location>
        <location evidence="1">Extracellular space</location>
        <location evidence="1">Extracellular matrix</location>
    </subcellularLocation>
</comment>
<evidence type="ECO:0000256" key="7">
    <source>
        <dbReference type="ARBA" id="ARBA00023119"/>
    </source>
</evidence>
<evidence type="ECO:0000256" key="4">
    <source>
        <dbReference type="ARBA" id="ARBA00022729"/>
    </source>
</evidence>
<dbReference type="FunFam" id="3.40.50.410:FF:000004">
    <property type="entry name" value="collagen alpha-6(VI) chain"/>
    <property type="match status" value="1"/>
</dbReference>
<dbReference type="InterPro" id="IPR050525">
    <property type="entry name" value="ECM_Assembly_Org"/>
</dbReference>
<organism evidence="10 11">
    <name type="scientific">Channa striata</name>
    <name type="common">Snakehead murrel</name>
    <name type="synonym">Ophicephalus striatus</name>
    <dbReference type="NCBI Taxonomy" id="64152"/>
    <lineage>
        <taxon>Eukaryota</taxon>
        <taxon>Metazoa</taxon>
        <taxon>Chordata</taxon>
        <taxon>Craniata</taxon>
        <taxon>Vertebrata</taxon>
        <taxon>Euteleostomi</taxon>
        <taxon>Actinopterygii</taxon>
        <taxon>Neopterygii</taxon>
        <taxon>Teleostei</taxon>
        <taxon>Neoteleostei</taxon>
        <taxon>Acanthomorphata</taxon>
        <taxon>Anabantaria</taxon>
        <taxon>Anabantiformes</taxon>
        <taxon>Channoidei</taxon>
        <taxon>Channidae</taxon>
        <taxon>Channa</taxon>
    </lineage>
</organism>
<dbReference type="InterPro" id="IPR002035">
    <property type="entry name" value="VWF_A"/>
</dbReference>
<evidence type="ECO:0000313" key="10">
    <source>
        <dbReference type="EMBL" id="KAK2839443.1"/>
    </source>
</evidence>
<dbReference type="PRINTS" id="PR00453">
    <property type="entry name" value="VWFADOMAIN"/>
</dbReference>
<dbReference type="Pfam" id="PF00092">
    <property type="entry name" value="VWA"/>
    <property type="match status" value="6"/>
</dbReference>
<evidence type="ECO:0000256" key="6">
    <source>
        <dbReference type="ARBA" id="ARBA00022889"/>
    </source>
</evidence>
<dbReference type="EMBL" id="JAUPFM010000010">
    <property type="protein sequence ID" value="KAK2839443.1"/>
    <property type="molecule type" value="Genomic_DNA"/>
</dbReference>
<dbReference type="AlphaFoldDB" id="A0AA88SIV4"/>
<dbReference type="PROSITE" id="PS50234">
    <property type="entry name" value="VWFA"/>
    <property type="match status" value="6"/>
</dbReference>
<evidence type="ECO:0000313" key="11">
    <source>
        <dbReference type="Proteomes" id="UP001187415"/>
    </source>
</evidence>
<keyword evidence="5" id="KW-0677">Repeat</keyword>